<keyword evidence="2" id="KW-0472">Membrane</keyword>
<keyword evidence="4" id="KW-1185">Reference proteome</keyword>
<dbReference type="PANTHER" id="PTHR10811">
    <property type="entry name" value="FRINGE-RELATED"/>
    <property type="match status" value="1"/>
</dbReference>
<comment type="caution">
    <text evidence="3">The sequence shown here is derived from an EMBL/GenBank/DDBJ whole genome shotgun (WGS) entry which is preliminary data.</text>
</comment>
<sequence length="885" mass="99933">MISRNRSGRRRSAGLVFIVITVLVLNYTGLLSLPFSFEEPPQPDRPNFDHTPPCAPTLDHLRRSSYGLTRDIIYQKRCIRPVVDKKLDSQVVSQNPDALIKSGQIVQLDHACEGWTESTCEPVTLRVPPPYPKQDYSGFLFGVATSLDRLNESMSQFESWLGNTHAQLLAVITDPGDESKYKQVTEQFRQRGVELSIKDPWNKAITSNEQHFAIVRDLLAQVTPKTQWTAIVDDDTFFPSLYPMSKILGKYDHKLPAYVGGLSENYDAVKHHGYMGFGGAGIFLSPALLRELDPNLEECLKVDHVPQGDGLLKQCIYSKTKTKLTVVKGLHQLDMGGDMSGFYESGRLPMTLHHWKSWHQAPVDKMVKISEFCGSCFLQRFAFGSDTVLTNGYSIVQYSAGLESVDLNKMEGSWEGAEGFDWSLSPMRSKMDRRLKKSYHLVDTEMVGKNIRQIYIHRLEDDIPGPDEKSKDPKKTPPKIEEMKDEVIELLVLVAVKTIDNTRSVINSTSVPKMISLYQLNGSMQLFAKLLFLPGAVLLSIWVVTTTAKRWMRHRRQHLQAAKAEIVPPEKVAAIEPLHDFDWKTAPRRQLRPFKPTYHITMAIQADTPSELITIDEDYLDRVTHRRSIIATHGSTVHGCTPDGDAAVRELYTYLLSEQLPKRFPTIFKLSKDNSMCENLATGMSFPTLPEGHMDAALRVLGETVEEDLFLLQETPEGHRSVAFMCCFPSGFDPSSKLGKTLVEIHAPVPSYEKIGSSMEKFFTKLEVGKSVKRTNWSVQTHTELFNCQGNHITGDDKYENDEDVDIEKTFLRIELQTLTRLPKTRAILFSFKTYLYPVRQIKDEGLGPAFADAIEGLAKGNAPGMWTYKSAVRWGSSVITYLRS</sequence>
<dbReference type="Pfam" id="PF04646">
    <property type="entry name" value="DUF604"/>
    <property type="match status" value="1"/>
</dbReference>
<dbReference type="OrthoDB" id="414175at2759"/>
<dbReference type="Pfam" id="PF11927">
    <property type="entry name" value="HODM_asu-like"/>
    <property type="match status" value="1"/>
</dbReference>
<feature type="transmembrane region" description="Helical" evidence="2">
    <location>
        <begin position="12"/>
        <end position="37"/>
    </location>
</feature>
<evidence type="ECO:0000256" key="2">
    <source>
        <dbReference type="SAM" id="Phobius"/>
    </source>
</evidence>
<accession>A0A8H5NFW3</accession>
<dbReference type="AlphaFoldDB" id="A0A8H5NFW3"/>
<proteinExistence type="predicted"/>
<evidence type="ECO:0008006" key="5">
    <source>
        <dbReference type="Google" id="ProtNLM"/>
    </source>
</evidence>
<evidence type="ECO:0000313" key="3">
    <source>
        <dbReference type="EMBL" id="KAF5565146.1"/>
    </source>
</evidence>
<protein>
    <recommendedName>
        <fullName evidence="5">Glycosyltransferase family 31 protein</fullName>
    </recommendedName>
</protein>
<dbReference type="InterPro" id="IPR006740">
    <property type="entry name" value="DUF604"/>
</dbReference>
<dbReference type="EMBL" id="JAAOAQ010000134">
    <property type="protein sequence ID" value="KAF5565146.1"/>
    <property type="molecule type" value="Genomic_DNA"/>
</dbReference>
<keyword evidence="2" id="KW-0812">Transmembrane</keyword>
<feature type="transmembrane region" description="Helical" evidence="2">
    <location>
        <begin position="526"/>
        <end position="548"/>
    </location>
</feature>
<keyword evidence="2" id="KW-1133">Transmembrane helix</keyword>
<dbReference type="Proteomes" id="UP000582016">
    <property type="component" value="Unassembled WGS sequence"/>
</dbReference>
<dbReference type="InterPro" id="IPR021848">
    <property type="entry name" value="HODM_asu-like"/>
</dbReference>
<reference evidence="3 4" key="1">
    <citation type="submission" date="2020-05" db="EMBL/GenBank/DDBJ databases">
        <title>Identification and distribution of gene clusters putatively required for synthesis of sphingolipid metabolism inhibitors in phylogenetically diverse species of the filamentous fungus Fusarium.</title>
        <authorList>
            <person name="Kim H.-S."/>
            <person name="Busman M."/>
            <person name="Brown D.W."/>
            <person name="Divon H."/>
            <person name="Uhlig S."/>
            <person name="Proctor R.H."/>
        </authorList>
    </citation>
    <scope>NUCLEOTIDE SEQUENCE [LARGE SCALE GENOMIC DNA]</scope>
    <source>
        <strain evidence="3 4">NRRL 13617</strain>
    </source>
</reference>
<organism evidence="3 4">
    <name type="scientific">Fusarium phyllophilum</name>
    <dbReference type="NCBI Taxonomy" id="47803"/>
    <lineage>
        <taxon>Eukaryota</taxon>
        <taxon>Fungi</taxon>
        <taxon>Dikarya</taxon>
        <taxon>Ascomycota</taxon>
        <taxon>Pezizomycotina</taxon>
        <taxon>Sordariomycetes</taxon>
        <taxon>Hypocreomycetidae</taxon>
        <taxon>Hypocreales</taxon>
        <taxon>Nectriaceae</taxon>
        <taxon>Fusarium</taxon>
        <taxon>Fusarium fujikuroi species complex</taxon>
    </lineage>
</organism>
<name>A0A8H5NFW3_9HYPO</name>
<evidence type="ECO:0000313" key="4">
    <source>
        <dbReference type="Proteomes" id="UP000582016"/>
    </source>
</evidence>
<gene>
    <name evidence="3" type="ORF">FPHYL_4378</name>
</gene>
<evidence type="ECO:0000256" key="1">
    <source>
        <dbReference type="SAM" id="MobiDB-lite"/>
    </source>
</evidence>
<dbReference type="Gene3D" id="3.90.550.50">
    <property type="match status" value="1"/>
</dbReference>
<feature type="region of interest" description="Disordered" evidence="1">
    <location>
        <begin position="461"/>
        <end position="480"/>
    </location>
</feature>